<keyword evidence="2" id="KW-1185">Reference proteome</keyword>
<evidence type="ECO:0000313" key="2">
    <source>
        <dbReference type="Proteomes" id="UP000799754"/>
    </source>
</evidence>
<gene>
    <name evidence="1" type="ORF">BU25DRAFT_307513</name>
</gene>
<accession>A0ACB6S7F9</accession>
<evidence type="ECO:0000313" key="1">
    <source>
        <dbReference type="EMBL" id="KAF2629942.1"/>
    </source>
</evidence>
<reference evidence="1" key="1">
    <citation type="journal article" date="2020" name="Stud. Mycol.">
        <title>101 Dothideomycetes genomes: a test case for predicting lifestyles and emergence of pathogens.</title>
        <authorList>
            <person name="Haridas S."/>
            <person name="Albert R."/>
            <person name="Binder M."/>
            <person name="Bloem J."/>
            <person name="Labutti K."/>
            <person name="Salamov A."/>
            <person name="Andreopoulos B."/>
            <person name="Baker S."/>
            <person name="Barry K."/>
            <person name="Bills G."/>
            <person name="Bluhm B."/>
            <person name="Cannon C."/>
            <person name="Castanera R."/>
            <person name="Culley D."/>
            <person name="Daum C."/>
            <person name="Ezra D."/>
            <person name="Gonzalez J."/>
            <person name="Henrissat B."/>
            <person name="Kuo A."/>
            <person name="Liang C."/>
            <person name="Lipzen A."/>
            <person name="Lutzoni F."/>
            <person name="Magnuson J."/>
            <person name="Mondo S."/>
            <person name="Nolan M."/>
            <person name="Ohm R."/>
            <person name="Pangilinan J."/>
            <person name="Park H.-J."/>
            <person name="Ramirez L."/>
            <person name="Alfaro M."/>
            <person name="Sun H."/>
            <person name="Tritt A."/>
            <person name="Yoshinaga Y."/>
            <person name="Zwiers L.-H."/>
            <person name="Turgeon B."/>
            <person name="Goodwin S."/>
            <person name="Spatafora J."/>
            <person name="Crous P."/>
            <person name="Grigoriev I."/>
        </authorList>
    </citation>
    <scope>NUCLEOTIDE SEQUENCE</scope>
    <source>
        <strain evidence="1">CBS 525.71</strain>
    </source>
</reference>
<organism evidence="1 2">
    <name type="scientific">Macroventuria anomochaeta</name>
    <dbReference type="NCBI Taxonomy" id="301207"/>
    <lineage>
        <taxon>Eukaryota</taxon>
        <taxon>Fungi</taxon>
        <taxon>Dikarya</taxon>
        <taxon>Ascomycota</taxon>
        <taxon>Pezizomycotina</taxon>
        <taxon>Dothideomycetes</taxon>
        <taxon>Pleosporomycetidae</taxon>
        <taxon>Pleosporales</taxon>
        <taxon>Pleosporineae</taxon>
        <taxon>Didymellaceae</taxon>
        <taxon>Macroventuria</taxon>
    </lineage>
</organism>
<name>A0ACB6S7F9_9PLEO</name>
<proteinExistence type="predicted"/>
<protein>
    <submittedName>
        <fullName evidence="1">Uncharacterized protein</fullName>
    </submittedName>
</protein>
<dbReference type="Proteomes" id="UP000799754">
    <property type="component" value="Unassembled WGS sequence"/>
</dbReference>
<sequence>QWRDGKLSELNAVNVTAALIAAVVSAAFSWPTISESPWTARAVLYASLILSLSTVASASQQSIALYRYGAHPQGLEMLQEMLASKKRDRPASTASKLQTYVWQMPVMLLNISISLLIVGLFILIWDRAAQVVDWTDDMKIALVTSIVGIFALVNYVVGAVALY</sequence>
<comment type="caution">
    <text evidence="1">The sequence shown here is derived from an EMBL/GenBank/DDBJ whole genome shotgun (WGS) entry which is preliminary data.</text>
</comment>
<feature type="non-terminal residue" evidence="1">
    <location>
        <position position="163"/>
    </location>
</feature>
<dbReference type="EMBL" id="MU006708">
    <property type="protein sequence ID" value="KAF2629942.1"/>
    <property type="molecule type" value="Genomic_DNA"/>
</dbReference>
<feature type="non-terminal residue" evidence="1">
    <location>
        <position position="1"/>
    </location>
</feature>